<gene>
    <name evidence="1" type="ORF">SAMN04488035_0044</name>
</gene>
<dbReference type="AlphaFoldDB" id="A0A1I2CBD7"/>
<dbReference type="STRING" id="285351.SAMN04488035_0044"/>
<evidence type="ECO:0000313" key="2">
    <source>
        <dbReference type="Proteomes" id="UP000198520"/>
    </source>
</evidence>
<accession>A0A1I2CBD7</accession>
<protein>
    <recommendedName>
        <fullName evidence="3">CBS domain-containing protein</fullName>
    </recommendedName>
</protein>
<evidence type="ECO:0000313" key="1">
    <source>
        <dbReference type="EMBL" id="SFE65512.1"/>
    </source>
</evidence>
<evidence type="ECO:0008006" key="3">
    <source>
        <dbReference type="Google" id="ProtNLM"/>
    </source>
</evidence>
<dbReference type="Proteomes" id="UP000198520">
    <property type="component" value="Unassembled WGS sequence"/>
</dbReference>
<name>A0A1I2CBD7_9MICO</name>
<organism evidence="1 2">
    <name type="scientific">Flavimobilis marinus</name>
    <dbReference type="NCBI Taxonomy" id="285351"/>
    <lineage>
        <taxon>Bacteria</taxon>
        <taxon>Bacillati</taxon>
        <taxon>Actinomycetota</taxon>
        <taxon>Actinomycetes</taxon>
        <taxon>Micrococcales</taxon>
        <taxon>Jonesiaceae</taxon>
        <taxon>Flavimobilis</taxon>
    </lineage>
</organism>
<keyword evidence="2" id="KW-1185">Reference proteome</keyword>
<reference evidence="2" key="1">
    <citation type="submission" date="2016-10" db="EMBL/GenBank/DDBJ databases">
        <authorList>
            <person name="Varghese N."/>
            <person name="Submissions S."/>
        </authorList>
    </citation>
    <scope>NUCLEOTIDE SEQUENCE [LARGE SCALE GENOMIC DNA]</scope>
    <source>
        <strain evidence="2">DSM 19083</strain>
    </source>
</reference>
<dbReference type="EMBL" id="FONZ01000001">
    <property type="protein sequence ID" value="SFE65512.1"/>
    <property type="molecule type" value="Genomic_DNA"/>
</dbReference>
<proteinExistence type="predicted"/>
<sequence length="186" mass="20528">MDKDSANTWLRALNARFVDVRGRQTHAVLNSLNPELGRRRREHPAPPVSDVRVPVGQMAEPIEVVGAEMACSALDALFRPEAVSSVAVCDLSDPRRMGLITRDRHLAVSAGSLGYGRALLTRREVGEVADWSPLVVDPRDALLDVVARAMRRPARQRFDDVLVNDVVWSVVSTSQMVRGLVDVLTR</sequence>